<reference evidence="1 2" key="1">
    <citation type="journal article" date="2019" name="Sci. Rep.">
        <title>Orb-weaving spider Araneus ventricosus genome elucidates the spidroin gene catalogue.</title>
        <authorList>
            <person name="Kono N."/>
            <person name="Nakamura H."/>
            <person name="Ohtoshi R."/>
            <person name="Moran D.A.P."/>
            <person name="Shinohara A."/>
            <person name="Yoshida Y."/>
            <person name="Fujiwara M."/>
            <person name="Mori M."/>
            <person name="Tomita M."/>
            <person name="Arakawa K."/>
        </authorList>
    </citation>
    <scope>NUCLEOTIDE SEQUENCE [LARGE SCALE GENOMIC DNA]</scope>
</reference>
<evidence type="ECO:0000313" key="2">
    <source>
        <dbReference type="Proteomes" id="UP000499080"/>
    </source>
</evidence>
<sequence length="136" mass="14887">MTIDTVDLQTTQQLQKTAPKKAKNQAFENARVCKFHLAGLKPSKILGEGNFNVFNNNDVAVDKNTPSCSTPQTRLKRATSARTYGRYAVADLPAAALASALLHVLSHCSRALLIKFLENCDMPDGSELPTDCFKFT</sequence>
<dbReference type="Proteomes" id="UP000499080">
    <property type="component" value="Unassembled WGS sequence"/>
</dbReference>
<dbReference type="EMBL" id="BGPR01005260">
    <property type="protein sequence ID" value="GBN08420.1"/>
    <property type="molecule type" value="Genomic_DNA"/>
</dbReference>
<proteinExistence type="predicted"/>
<accession>A0A4Y2L2C5</accession>
<evidence type="ECO:0000313" key="1">
    <source>
        <dbReference type="EMBL" id="GBN08420.1"/>
    </source>
</evidence>
<comment type="caution">
    <text evidence="1">The sequence shown here is derived from an EMBL/GenBank/DDBJ whole genome shotgun (WGS) entry which is preliminary data.</text>
</comment>
<gene>
    <name evidence="1" type="ORF">AVEN_84244_1</name>
</gene>
<name>A0A4Y2L2C5_ARAVE</name>
<dbReference type="AlphaFoldDB" id="A0A4Y2L2C5"/>
<protein>
    <submittedName>
        <fullName evidence="1">Uncharacterized protein</fullName>
    </submittedName>
</protein>
<keyword evidence="2" id="KW-1185">Reference proteome</keyword>
<organism evidence="1 2">
    <name type="scientific">Araneus ventricosus</name>
    <name type="common">Orbweaver spider</name>
    <name type="synonym">Epeira ventricosa</name>
    <dbReference type="NCBI Taxonomy" id="182803"/>
    <lineage>
        <taxon>Eukaryota</taxon>
        <taxon>Metazoa</taxon>
        <taxon>Ecdysozoa</taxon>
        <taxon>Arthropoda</taxon>
        <taxon>Chelicerata</taxon>
        <taxon>Arachnida</taxon>
        <taxon>Araneae</taxon>
        <taxon>Araneomorphae</taxon>
        <taxon>Entelegynae</taxon>
        <taxon>Araneoidea</taxon>
        <taxon>Araneidae</taxon>
        <taxon>Araneus</taxon>
    </lineage>
</organism>